<dbReference type="AlphaFoldDB" id="A0A9W9IXV5"/>
<dbReference type="EMBL" id="JAPQKQ010000007">
    <property type="protein sequence ID" value="KAJ5186785.1"/>
    <property type="molecule type" value="Genomic_DNA"/>
</dbReference>
<evidence type="ECO:0000313" key="1">
    <source>
        <dbReference type="EMBL" id="KAJ5186785.1"/>
    </source>
</evidence>
<reference evidence="1" key="1">
    <citation type="submission" date="2022-11" db="EMBL/GenBank/DDBJ databases">
        <authorList>
            <person name="Petersen C."/>
        </authorList>
    </citation>
    <scope>NUCLEOTIDE SEQUENCE</scope>
    <source>
        <strain evidence="1">IBT 20477</strain>
    </source>
</reference>
<organism evidence="1 2">
    <name type="scientific">Penicillium cf. viridicatum</name>
    <dbReference type="NCBI Taxonomy" id="2972119"/>
    <lineage>
        <taxon>Eukaryota</taxon>
        <taxon>Fungi</taxon>
        <taxon>Dikarya</taxon>
        <taxon>Ascomycota</taxon>
        <taxon>Pezizomycotina</taxon>
        <taxon>Eurotiomycetes</taxon>
        <taxon>Eurotiomycetidae</taxon>
        <taxon>Eurotiales</taxon>
        <taxon>Aspergillaceae</taxon>
        <taxon>Penicillium</taxon>
    </lineage>
</organism>
<sequence length="267" mass="30987">MAIWQCRLGTQEDIVEMLWMVDIALSLKLYHEAEKPNSCSRALGIAEIVSLILSFVLRECFTPRKRDSLRHCALVNKLWLAEALLVIWYSFDLSIETVFKKLEPGRRQFYANFVVLGESHALWDASSFKSLSRNLENIVFPKMECLLLFTSGKRGECSLPRLNCPNLRCMTFQDLDIENEEKDDDMGPDAWESIFWDLSTNYPSLKELGFEFPPRVFPYAIRRLKKRHPNLRDCLKKLKVQEITQFVHHGFSFAGGVLAGDHDYFEP</sequence>
<proteinExistence type="predicted"/>
<name>A0A9W9IXV5_9EURO</name>
<reference evidence="1" key="2">
    <citation type="journal article" date="2023" name="IMA Fungus">
        <title>Comparative genomic study of the Penicillium genus elucidates a diverse pangenome and 15 lateral gene transfer events.</title>
        <authorList>
            <person name="Petersen C."/>
            <person name="Sorensen T."/>
            <person name="Nielsen M.R."/>
            <person name="Sondergaard T.E."/>
            <person name="Sorensen J.L."/>
            <person name="Fitzpatrick D.A."/>
            <person name="Frisvad J.C."/>
            <person name="Nielsen K.L."/>
        </authorList>
    </citation>
    <scope>NUCLEOTIDE SEQUENCE</scope>
    <source>
        <strain evidence="1">IBT 20477</strain>
    </source>
</reference>
<accession>A0A9W9IXV5</accession>
<dbReference type="Proteomes" id="UP001150942">
    <property type="component" value="Unassembled WGS sequence"/>
</dbReference>
<evidence type="ECO:0000313" key="2">
    <source>
        <dbReference type="Proteomes" id="UP001150942"/>
    </source>
</evidence>
<dbReference type="OrthoDB" id="2305901at2759"/>
<keyword evidence="2" id="KW-1185">Reference proteome</keyword>
<gene>
    <name evidence="1" type="ORF">N7449_009779</name>
</gene>
<comment type="caution">
    <text evidence="1">The sequence shown here is derived from an EMBL/GenBank/DDBJ whole genome shotgun (WGS) entry which is preliminary data.</text>
</comment>
<protein>
    <submittedName>
        <fullName evidence="1">Uncharacterized protein</fullName>
    </submittedName>
</protein>